<accession>A0AAC9TWM1</accession>
<organism evidence="2 3">
    <name type="scientific">Shewanella marisflavi</name>
    <dbReference type="NCBI Taxonomy" id="260364"/>
    <lineage>
        <taxon>Bacteria</taxon>
        <taxon>Pseudomonadati</taxon>
        <taxon>Pseudomonadota</taxon>
        <taxon>Gammaproteobacteria</taxon>
        <taxon>Alteromonadales</taxon>
        <taxon>Shewanellaceae</taxon>
        <taxon>Shewanella</taxon>
    </lineage>
</organism>
<dbReference type="AlphaFoldDB" id="A0AAC9TWM1"/>
<reference evidence="2 3" key="1">
    <citation type="submission" date="2017-06" db="EMBL/GenBank/DDBJ databases">
        <title>Complete genome sequence of Shewanella marisflavi EP1 associated with anaerobic 2,4-dinitrotoluene reduction and salt tolerance.</title>
        <authorList>
            <person name="Huang J."/>
        </authorList>
    </citation>
    <scope>NUCLEOTIDE SEQUENCE [LARGE SCALE GENOMIC DNA]</scope>
    <source>
        <strain evidence="2 3">EP1</strain>
    </source>
</reference>
<dbReference type="RefSeq" id="WP_088903825.1">
    <property type="nucleotide sequence ID" value="NZ_CP022272.1"/>
</dbReference>
<proteinExistence type="predicted"/>
<feature type="signal peptide" evidence="1">
    <location>
        <begin position="1"/>
        <end position="25"/>
    </location>
</feature>
<evidence type="ECO:0008006" key="4">
    <source>
        <dbReference type="Google" id="ProtNLM"/>
    </source>
</evidence>
<dbReference type="EMBL" id="CP022272">
    <property type="protein sequence ID" value="ASJ95660.1"/>
    <property type="molecule type" value="Genomic_DNA"/>
</dbReference>
<evidence type="ECO:0000256" key="1">
    <source>
        <dbReference type="SAM" id="SignalP"/>
    </source>
</evidence>
<evidence type="ECO:0000313" key="3">
    <source>
        <dbReference type="Proteomes" id="UP000198233"/>
    </source>
</evidence>
<evidence type="ECO:0000313" key="2">
    <source>
        <dbReference type="EMBL" id="ASJ95660.1"/>
    </source>
</evidence>
<gene>
    <name evidence="2" type="ORF">CFF01_03135</name>
</gene>
<sequence>MNKPWMALVLMGTLAGTLISTNLQASTEQNFSDDPLAQRCIKMLDIYAAEDFDAYVAELPEPWLGIFGEKTLRKQLADRHGKYVKEYQAKPDTIKIKAVTSAKAAKVEQEKLGALEAKEVDLYIASNKGNSSATACKYLRIGDSWYFRSLRL</sequence>
<keyword evidence="1" id="KW-0732">Signal</keyword>
<name>A0AAC9TWM1_9GAMM</name>
<dbReference type="Proteomes" id="UP000198233">
    <property type="component" value="Chromosome"/>
</dbReference>
<dbReference type="KEGG" id="smav:CFF01_03135"/>
<protein>
    <recommendedName>
        <fullName evidence="4">Nuclear transport factor 2 family protein</fullName>
    </recommendedName>
</protein>
<feature type="chain" id="PRO_5042198924" description="Nuclear transport factor 2 family protein" evidence="1">
    <location>
        <begin position="26"/>
        <end position="152"/>
    </location>
</feature>